<sequence length="82" mass="9985">MEKFYKLTEIARMLRVSPLTVRRWIDEGKLRAFHPRGTRLYRVPESSLKDFVGDDWWEEISKSYAEAEEKAAEERKARRRRR</sequence>
<proteinExistence type="predicted"/>
<dbReference type="Proteomes" id="UP001204798">
    <property type="component" value="Unassembled WGS sequence"/>
</dbReference>
<dbReference type="Pfam" id="PF12728">
    <property type="entry name" value="HTH_17"/>
    <property type="match status" value="1"/>
</dbReference>
<dbReference type="SUPFAM" id="SSF46955">
    <property type="entry name" value="Putative DNA-binding domain"/>
    <property type="match status" value="1"/>
</dbReference>
<name>A0ABT2EK28_9BACT</name>
<evidence type="ECO:0000259" key="1">
    <source>
        <dbReference type="Pfam" id="PF12728"/>
    </source>
</evidence>
<organism evidence="2 3">
    <name type="scientific">Candidatus Fervidibacter sacchari</name>
    <dbReference type="NCBI Taxonomy" id="1448929"/>
    <lineage>
        <taxon>Bacteria</taxon>
        <taxon>Candidatus Fervidibacterota</taxon>
        <taxon>Candidatus Fervidibacter</taxon>
    </lineage>
</organism>
<gene>
    <name evidence="2" type="ORF">M2350_000213</name>
</gene>
<dbReference type="RefSeq" id="WP_259092373.1">
    <property type="nucleotide sequence ID" value="NZ_CP130454.1"/>
</dbReference>
<dbReference type="InterPro" id="IPR009061">
    <property type="entry name" value="DNA-bd_dom_put_sf"/>
</dbReference>
<keyword evidence="3" id="KW-1185">Reference proteome</keyword>
<dbReference type="Gene3D" id="1.10.1660.10">
    <property type="match status" value="1"/>
</dbReference>
<protein>
    <submittedName>
        <fullName evidence="2">Excisionase family DNA binding protein</fullName>
    </submittedName>
</protein>
<dbReference type="InterPro" id="IPR010093">
    <property type="entry name" value="SinI_DNA-bd"/>
</dbReference>
<dbReference type="EMBL" id="JANUCP010000001">
    <property type="protein sequence ID" value="MCS3917816.1"/>
    <property type="molecule type" value="Genomic_DNA"/>
</dbReference>
<dbReference type="NCBIfam" id="TIGR01764">
    <property type="entry name" value="excise"/>
    <property type="match status" value="1"/>
</dbReference>
<dbReference type="InterPro" id="IPR041657">
    <property type="entry name" value="HTH_17"/>
</dbReference>
<comment type="caution">
    <text evidence="2">The sequence shown here is derived from an EMBL/GenBank/DDBJ whole genome shotgun (WGS) entry which is preliminary data.</text>
</comment>
<evidence type="ECO:0000313" key="3">
    <source>
        <dbReference type="Proteomes" id="UP001204798"/>
    </source>
</evidence>
<feature type="domain" description="Helix-turn-helix" evidence="1">
    <location>
        <begin position="4"/>
        <end position="52"/>
    </location>
</feature>
<reference evidence="2 3" key="1">
    <citation type="submission" date="2022-08" db="EMBL/GenBank/DDBJ databases">
        <title>Bacterial and archaeal communities from various locations to study Microbial Dark Matter (Phase II).</title>
        <authorList>
            <person name="Stepanauskas R."/>
        </authorList>
    </citation>
    <scope>NUCLEOTIDE SEQUENCE [LARGE SCALE GENOMIC DNA]</scope>
    <source>
        <strain evidence="2 3">PD1</strain>
    </source>
</reference>
<accession>A0ABT2EK28</accession>
<evidence type="ECO:0000313" key="2">
    <source>
        <dbReference type="EMBL" id="MCS3917816.1"/>
    </source>
</evidence>